<dbReference type="Gene3D" id="3.40.50.720">
    <property type="entry name" value="NAD(P)-binding Rossmann-like Domain"/>
    <property type="match status" value="2"/>
</dbReference>
<dbReference type="PRINTS" id="PR00081">
    <property type="entry name" value="GDHRDH"/>
</dbReference>
<evidence type="ECO:0000313" key="3">
    <source>
        <dbReference type="Proteomes" id="UP000001292"/>
    </source>
</evidence>
<dbReference type="HOGENOM" id="CLU_608705_0_0_1"/>
<name>B4I564_DROSE</name>
<keyword evidence="1" id="KW-0560">Oxidoreductase</keyword>
<dbReference type="STRING" id="7238.B4I564"/>
<evidence type="ECO:0000256" key="1">
    <source>
        <dbReference type="ARBA" id="ARBA00023002"/>
    </source>
</evidence>
<proteinExistence type="predicted"/>
<dbReference type="GO" id="GO:0005783">
    <property type="term" value="C:endoplasmic reticulum"/>
    <property type="evidence" value="ECO:0007669"/>
    <property type="project" value="TreeGrafter"/>
</dbReference>
<evidence type="ECO:0000313" key="2">
    <source>
        <dbReference type="EMBL" id="EDW55520.1"/>
    </source>
</evidence>
<dbReference type="SUPFAM" id="SSF51735">
    <property type="entry name" value="NAD(P)-binding Rossmann-fold domains"/>
    <property type="match status" value="2"/>
</dbReference>
<gene>
    <name evidence="2" type="primary">Dsec\GM17150</name>
    <name evidence="2" type="ORF">Dsec_GM17150</name>
</gene>
<dbReference type="CDD" id="cd05356">
    <property type="entry name" value="17beta-HSD1_like_SDR_c"/>
    <property type="match status" value="1"/>
</dbReference>
<dbReference type="InterPro" id="IPR036291">
    <property type="entry name" value="NAD(P)-bd_dom_sf"/>
</dbReference>
<dbReference type="OMA" id="MTAFPWR"/>
<dbReference type="PANTHER" id="PTHR43899:SF9">
    <property type="entry name" value="MIP25013P-RELATED"/>
    <property type="match status" value="1"/>
</dbReference>
<dbReference type="EMBL" id="CH480822">
    <property type="protein sequence ID" value="EDW55520.1"/>
    <property type="molecule type" value="Genomic_DNA"/>
</dbReference>
<sequence length="450" mass="49687">MFCALSTFLTFVGVYALGCYLYEQLRTPYKLLKIRYFSDTRPTLKERFGDWAAVTGASDGIGKEYAKELARQNINVVLIARSQEKLQAVAKEITESGAGVQTKIVIADFTKGSQVYEHIEKETANIPISILVNNVGTAKPTSLLNYSQEETQNIIDTNVVAVSQLSRIFFQRMKASKLKGAIVSVGSGTELQPLPNGAYYAASKAYTRSLTLALYHEAKPYGIHVQMLSPNFVVTKINSYSKQIMKGGLLIPSASAYAKSAVNQLRDEVDETPGYLWHHVQNAVATAFTWRVRTYIAMGSLSIVAFLYDNLKSLVSIIKAVLEPYFRPNLPKTLVEKFGQWAVVTGATDGIGKEYAKELARQGINLVLISRTKEKLIAVTNEIVNNVGMIHDPETLDKVSEDTLWDLLTVNMGSVTMLTRKILPQMIGHRKGAGILLRTPALAQFDCLCG</sequence>
<dbReference type="Proteomes" id="UP000001292">
    <property type="component" value="Unassembled WGS sequence"/>
</dbReference>
<dbReference type="PhylomeDB" id="B4I564"/>
<dbReference type="Pfam" id="PF00106">
    <property type="entry name" value="adh_short"/>
    <property type="match status" value="2"/>
</dbReference>
<dbReference type="PANTHER" id="PTHR43899">
    <property type="entry name" value="RH59310P"/>
    <property type="match status" value="1"/>
</dbReference>
<organism evidence="3">
    <name type="scientific">Drosophila sechellia</name>
    <name type="common">Fruit fly</name>
    <dbReference type="NCBI Taxonomy" id="7238"/>
    <lineage>
        <taxon>Eukaryota</taxon>
        <taxon>Metazoa</taxon>
        <taxon>Ecdysozoa</taxon>
        <taxon>Arthropoda</taxon>
        <taxon>Hexapoda</taxon>
        <taxon>Insecta</taxon>
        <taxon>Pterygota</taxon>
        <taxon>Neoptera</taxon>
        <taxon>Endopterygota</taxon>
        <taxon>Diptera</taxon>
        <taxon>Brachycera</taxon>
        <taxon>Muscomorpha</taxon>
        <taxon>Ephydroidea</taxon>
        <taxon>Drosophilidae</taxon>
        <taxon>Drosophila</taxon>
        <taxon>Sophophora</taxon>
    </lineage>
</organism>
<accession>B4I564</accession>
<dbReference type="GO" id="GO:0016491">
    <property type="term" value="F:oxidoreductase activity"/>
    <property type="evidence" value="ECO:0007669"/>
    <property type="project" value="UniProtKB-KW"/>
</dbReference>
<dbReference type="InterPro" id="IPR002347">
    <property type="entry name" value="SDR_fam"/>
</dbReference>
<reference evidence="2 3" key="1">
    <citation type="journal article" date="2007" name="Nature">
        <title>Evolution of genes and genomes on the Drosophila phylogeny.</title>
        <authorList>
            <consortium name="Drosophila 12 Genomes Consortium"/>
            <person name="Clark A.G."/>
            <person name="Eisen M.B."/>
            <person name="Smith D.R."/>
            <person name="Bergman C.M."/>
            <person name="Oliver B."/>
            <person name="Markow T.A."/>
            <person name="Kaufman T.C."/>
            <person name="Kellis M."/>
            <person name="Gelbart W."/>
            <person name="Iyer V.N."/>
            <person name="Pollard D.A."/>
            <person name="Sackton T.B."/>
            <person name="Larracuente A.M."/>
            <person name="Singh N.D."/>
            <person name="Abad J.P."/>
            <person name="Abt D.N."/>
            <person name="Adryan B."/>
            <person name="Aguade M."/>
            <person name="Akashi H."/>
            <person name="Anderson W.W."/>
            <person name="Aquadro C.F."/>
            <person name="Ardell D.H."/>
            <person name="Arguello R."/>
            <person name="Artieri C.G."/>
            <person name="Barbash D.A."/>
            <person name="Barker D."/>
            <person name="Barsanti P."/>
            <person name="Batterham P."/>
            <person name="Batzoglou S."/>
            <person name="Begun D."/>
            <person name="Bhutkar A."/>
            <person name="Blanco E."/>
            <person name="Bosak S.A."/>
            <person name="Bradley R.K."/>
            <person name="Brand A.D."/>
            <person name="Brent M.R."/>
            <person name="Brooks A.N."/>
            <person name="Brown R.H."/>
            <person name="Butlin R.K."/>
            <person name="Caggese C."/>
            <person name="Calvi B.R."/>
            <person name="Bernardo de Carvalho A."/>
            <person name="Caspi A."/>
            <person name="Castrezana S."/>
            <person name="Celniker S.E."/>
            <person name="Chang J.L."/>
            <person name="Chapple C."/>
            <person name="Chatterji S."/>
            <person name="Chinwalla A."/>
            <person name="Civetta A."/>
            <person name="Clifton S.W."/>
            <person name="Comeron J.M."/>
            <person name="Costello J.C."/>
            <person name="Coyne J.A."/>
            <person name="Daub J."/>
            <person name="David R.G."/>
            <person name="Delcher A.L."/>
            <person name="Delehaunty K."/>
            <person name="Do C.B."/>
            <person name="Ebling H."/>
            <person name="Edwards K."/>
            <person name="Eickbush T."/>
            <person name="Evans J.D."/>
            <person name="Filipski A."/>
            <person name="Findeiss S."/>
            <person name="Freyhult E."/>
            <person name="Fulton L."/>
            <person name="Fulton R."/>
            <person name="Garcia A.C."/>
            <person name="Gardiner A."/>
            <person name="Garfield D.A."/>
            <person name="Garvin B.E."/>
            <person name="Gibson G."/>
            <person name="Gilbert D."/>
            <person name="Gnerre S."/>
            <person name="Godfrey J."/>
            <person name="Good R."/>
            <person name="Gotea V."/>
            <person name="Gravely B."/>
            <person name="Greenberg A.J."/>
            <person name="Griffiths-Jones S."/>
            <person name="Gross S."/>
            <person name="Guigo R."/>
            <person name="Gustafson E.A."/>
            <person name="Haerty W."/>
            <person name="Hahn M.W."/>
            <person name="Halligan D.L."/>
            <person name="Halpern A.L."/>
            <person name="Halter G.M."/>
            <person name="Han M.V."/>
            <person name="Heger A."/>
            <person name="Hillier L."/>
            <person name="Hinrichs A.S."/>
            <person name="Holmes I."/>
            <person name="Hoskins R.A."/>
            <person name="Hubisz M.J."/>
            <person name="Hultmark D."/>
            <person name="Huntley M.A."/>
            <person name="Jaffe D.B."/>
            <person name="Jagadeeshan S."/>
            <person name="Jeck W.R."/>
            <person name="Johnson J."/>
            <person name="Jones C.D."/>
            <person name="Jordan W.C."/>
            <person name="Karpen G.H."/>
            <person name="Kataoka E."/>
            <person name="Keightley P.D."/>
            <person name="Kheradpour P."/>
            <person name="Kirkness E.F."/>
            <person name="Koerich L.B."/>
            <person name="Kristiansen K."/>
            <person name="Kudrna D."/>
            <person name="Kulathinal R.J."/>
            <person name="Kumar S."/>
            <person name="Kwok R."/>
            <person name="Lander E."/>
            <person name="Langley C.H."/>
            <person name="Lapoint R."/>
            <person name="Lazzaro B.P."/>
            <person name="Lee S.J."/>
            <person name="Levesque L."/>
            <person name="Li R."/>
            <person name="Lin C.F."/>
            <person name="Lin M.F."/>
            <person name="Lindblad-Toh K."/>
            <person name="Llopart A."/>
            <person name="Long M."/>
            <person name="Low L."/>
            <person name="Lozovsky E."/>
            <person name="Lu J."/>
            <person name="Luo M."/>
            <person name="Machado C.A."/>
            <person name="Makalowski W."/>
            <person name="Marzo M."/>
            <person name="Matsuda M."/>
            <person name="Matzkin L."/>
            <person name="McAllister B."/>
            <person name="McBride C.S."/>
            <person name="McKernan B."/>
            <person name="McKernan K."/>
            <person name="Mendez-Lago M."/>
            <person name="Minx P."/>
            <person name="Mollenhauer M.U."/>
            <person name="Montooth K."/>
            <person name="Mount S.M."/>
            <person name="Mu X."/>
            <person name="Myers E."/>
            <person name="Negre B."/>
            <person name="Newfeld S."/>
            <person name="Nielsen R."/>
            <person name="Noor M.A."/>
            <person name="O'Grady P."/>
            <person name="Pachter L."/>
            <person name="Papaceit M."/>
            <person name="Parisi M.J."/>
            <person name="Parisi M."/>
            <person name="Parts L."/>
            <person name="Pedersen J.S."/>
            <person name="Pesole G."/>
            <person name="Phillippy A.M."/>
            <person name="Ponting C.P."/>
            <person name="Pop M."/>
            <person name="Porcelli D."/>
            <person name="Powell J.R."/>
            <person name="Prohaska S."/>
            <person name="Pruitt K."/>
            <person name="Puig M."/>
            <person name="Quesneville H."/>
            <person name="Ram K.R."/>
            <person name="Rand D."/>
            <person name="Rasmussen M.D."/>
            <person name="Reed L.K."/>
            <person name="Reenan R."/>
            <person name="Reily A."/>
            <person name="Remington K.A."/>
            <person name="Rieger T.T."/>
            <person name="Ritchie M.G."/>
            <person name="Robin C."/>
            <person name="Rogers Y.H."/>
            <person name="Rohde C."/>
            <person name="Rozas J."/>
            <person name="Rubenfield M.J."/>
            <person name="Ruiz A."/>
            <person name="Russo S."/>
            <person name="Salzberg S.L."/>
            <person name="Sanchez-Gracia A."/>
            <person name="Saranga D.J."/>
            <person name="Sato H."/>
            <person name="Schaeffer S.W."/>
            <person name="Schatz M.C."/>
            <person name="Schlenke T."/>
            <person name="Schwartz R."/>
            <person name="Segarra C."/>
            <person name="Singh R.S."/>
            <person name="Sirot L."/>
            <person name="Sirota M."/>
            <person name="Sisneros N.B."/>
            <person name="Smith C.D."/>
            <person name="Smith T.F."/>
            <person name="Spieth J."/>
            <person name="Stage D.E."/>
            <person name="Stark A."/>
            <person name="Stephan W."/>
            <person name="Strausberg R.L."/>
            <person name="Strempel S."/>
            <person name="Sturgill D."/>
            <person name="Sutton G."/>
            <person name="Sutton G.G."/>
            <person name="Tao W."/>
            <person name="Teichmann S."/>
            <person name="Tobari Y.N."/>
            <person name="Tomimura Y."/>
            <person name="Tsolas J.M."/>
            <person name="Valente V.L."/>
            <person name="Venter E."/>
            <person name="Venter J.C."/>
            <person name="Vicario S."/>
            <person name="Vieira F.G."/>
            <person name="Vilella A.J."/>
            <person name="Villasante A."/>
            <person name="Walenz B."/>
            <person name="Wang J."/>
            <person name="Wasserman M."/>
            <person name="Watts T."/>
            <person name="Wilson D."/>
            <person name="Wilson R.K."/>
            <person name="Wing R.A."/>
            <person name="Wolfner M.F."/>
            <person name="Wong A."/>
            <person name="Wong G.K."/>
            <person name="Wu C.I."/>
            <person name="Wu G."/>
            <person name="Yamamoto D."/>
            <person name="Yang H.P."/>
            <person name="Yang S.P."/>
            <person name="Yorke J.A."/>
            <person name="Yoshida K."/>
            <person name="Zdobnov E."/>
            <person name="Zhang P."/>
            <person name="Zhang Y."/>
            <person name="Zimin A.V."/>
            <person name="Baldwin J."/>
            <person name="Abdouelleil A."/>
            <person name="Abdulkadir J."/>
            <person name="Abebe A."/>
            <person name="Abera B."/>
            <person name="Abreu J."/>
            <person name="Acer S.C."/>
            <person name="Aftuck L."/>
            <person name="Alexander A."/>
            <person name="An P."/>
            <person name="Anderson E."/>
            <person name="Anderson S."/>
            <person name="Arachi H."/>
            <person name="Azer M."/>
            <person name="Bachantsang P."/>
            <person name="Barry A."/>
            <person name="Bayul T."/>
            <person name="Berlin A."/>
            <person name="Bessette D."/>
            <person name="Bloom T."/>
            <person name="Blye J."/>
            <person name="Boguslavskiy L."/>
            <person name="Bonnet C."/>
            <person name="Boukhgalter B."/>
            <person name="Bourzgui I."/>
            <person name="Brown A."/>
            <person name="Cahill P."/>
            <person name="Channer S."/>
            <person name="Cheshatsang Y."/>
            <person name="Chuda L."/>
            <person name="Citroen M."/>
            <person name="Collymore A."/>
            <person name="Cooke P."/>
            <person name="Costello M."/>
            <person name="D'Aco K."/>
            <person name="Daza R."/>
            <person name="De Haan G."/>
            <person name="DeGray S."/>
            <person name="DeMaso C."/>
            <person name="Dhargay N."/>
            <person name="Dooley K."/>
            <person name="Dooley E."/>
            <person name="Doricent M."/>
            <person name="Dorje P."/>
            <person name="Dorjee K."/>
            <person name="Dupes A."/>
            <person name="Elong R."/>
            <person name="Falk J."/>
            <person name="Farina A."/>
            <person name="Faro S."/>
            <person name="Ferguson D."/>
            <person name="Fisher S."/>
            <person name="Foley C.D."/>
            <person name="Franke A."/>
            <person name="Friedrich D."/>
            <person name="Gadbois L."/>
            <person name="Gearin G."/>
            <person name="Gearin C.R."/>
            <person name="Giannoukos G."/>
            <person name="Goode T."/>
            <person name="Graham J."/>
            <person name="Grandbois E."/>
            <person name="Grewal S."/>
            <person name="Gyaltsen K."/>
            <person name="Hafez N."/>
            <person name="Hagos B."/>
            <person name="Hall J."/>
            <person name="Henson C."/>
            <person name="Hollinger A."/>
            <person name="Honan T."/>
            <person name="Huard M.D."/>
            <person name="Hughes L."/>
            <person name="Hurhula B."/>
            <person name="Husby M.E."/>
            <person name="Kamat A."/>
            <person name="Kanga B."/>
            <person name="Kashin S."/>
            <person name="Khazanovich D."/>
            <person name="Kisner P."/>
            <person name="Lance K."/>
            <person name="Lara M."/>
            <person name="Lee W."/>
            <person name="Lennon N."/>
            <person name="Letendre F."/>
            <person name="LeVine R."/>
            <person name="Lipovsky A."/>
            <person name="Liu X."/>
            <person name="Liu J."/>
            <person name="Liu S."/>
            <person name="Lokyitsang T."/>
            <person name="Lokyitsang Y."/>
            <person name="Lubonja R."/>
            <person name="Lui A."/>
            <person name="MacDonald P."/>
            <person name="Magnisalis V."/>
            <person name="Maru K."/>
            <person name="Matthews C."/>
            <person name="McCusker W."/>
            <person name="McDonough S."/>
            <person name="Mehta T."/>
            <person name="Meldrim J."/>
            <person name="Meneus L."/>
            <person name="Mihai O."/>
            <person name="Mihalev A."/>
            <person name="Mihova T."/>
            <person name="Mittelman R."/>
            <person name="Mlenga V."/>
            <person name="Montmayeur A."/>
            <person name="Mulrain L."/>
            <person name="Navidi A."/>
            <person name="Naylor J."/>
            <person name="Negash T."/>
            <person name="Nguyen T."/>
            <person name="Nguyen N."/>
            <person name="Nicol R."/>
            <person name="Norbu C."/>
            <person name="Norbu N."/>
            <person name="Novod N."/>
            <person name="O'Neill B."/>
            <person name="Osman S."/>
            <person name="Markiewicz E."/>
            <person name="Oyono O.L."/>
            <person name="Patti C."/>
            <person name="Phunkhang P."/>
            <person name="Pierre F."/>
            <person name="Priest M."/>
            <person name="Raghuraman S."/>
            <person name="Rege F."/>
            <person name="Reyes R."/>
            <person name="Rise C."/>
            <person name="Rogov P."/>
            <person name="Ross K."/>
            <person name="Ryan E."/>
            <person name="Settipalli S."/>
            <person name="Shea T."/>
            <person name="Sherpa N."/>
            <person name="Shi L."/>
            <person name="Shih D."/>
            <person name="Sparrow T."/>
            <person name="Spaulding J."/>
            <person name="Stalker J."/>
            <person name="Stange-Thomann N."/>
            <person name="Stavropoulos S."/>
            <person name="Stone C."/>
            <person name="Strader C."/>
            <person name="Tesfaye S."/>
            <person name="Thomson T."/>
            <person name="Thoulutsang Y."/>
            <person name="Thoulutsang D."/>
            <person name="Topham K."/>
            <person name="Topping I."/>
            <person name="Tsamla T."/>
            <person name="Vassiliev H."/>
            <person name="Vo A."/>
            <person name="Wangchuk T."/>
            <person name="Wangdi T."/>
            <person name="Weiand M."/>
            <person name="Wilkinson J."/>
            <person name="Wilson A."/>
            <person name="Yadav S."/>
            <person name="Young G."/>
            <person name="Yu Q."/>
            <person name="Zembek L."/>
            <person name="Zhong D."/>
            <person name="Zimmer A."/>
            <person name="Zwirko Z."/>
            <person name="Jaffe D.B."/>
            <person name="Alvarez P."/>
            <person name="Brockman W."/>
            <person name="Butler J."/>
            <person name="Chin C."/>
            <person name="Gnerre S."/>
            <person name="Grabherr M."/>
            <person name="Kleber M."/>
            <person name="Mauceli E."/>
            <person name="MacCallum I."/>
        </authorList>
    </citation>
    <scope>NUCLEOTIDE SEQUENCE [LARGE SCALE GENOMIC DNA]</scope>
    <source>
        <strain evidence="3">Rob3c / Tucson 14021-0248.25</strain>
    </source>
</reference>
<protein>
    <submittedName>
        <fullName evidence="2">GM17150</fullName>
    </submittedName>
</protein>
<dbReference type="AlphaFoldDB" id="B4I564"/>
<dbReference type="SMR" id="B4I564"/>
<dbReference type="InterPro" id="IPR051019">
    <property type="entry name" value="VLCFA-Steroid_DH"/>
</dbReference>
<keyword evidence="3" id="KW-1185">Reference proteome</keyword>